<evidence type="ECO:0000313" key="5">
    <source>
        <dbReference type="Proteomes" id="UP000019681"/>
    </source>
</evidence>
<dbReference type="Proteomes" id="UP000019681">
    <property type="component" value="Unassembled WGS sequence"/>
</dbReference>
<feature type="domain" description="Dockerin" evidence="3">
    <location>
        <begin position="1361"/>
        <end position="1429"/>
    </location>
</feature>
<dbReference type="PROSITE" id="PS51766">
    <property type="entry name" value="DOCKERIN"/>
    <property type="match status" value="1"/>
</dbReference>
<evidence type="ECO:0000256" key="2">
    <source>
        <dbReference type="SAM" id="SignalP"/>
    </source>
</evidence>
<dbReference type="PROSITE" id="PS00018">
    <property type="entry name" value="EF_HAND_1"/>
    <property type="match status" value="1"/>
</dbReference>
<dbReference type="InterPro" id="IPR032812">
    <property type="entry name" value="SbsA_Ig"/>
</dbReference>
<dbReference type="SUPFAM" id="SSF63446">
    <property type="entry name" value="Type I dockerin domain"/>
    <property type="match status" value="1"/>
</dbReference>
<evidence type="ECO:0000259" key="3">
    <source>
        <dbReference type="PROSITE" id="PS51766"/>
    </source>
</evidence>
<dbReference type="Gene3D" id="1.10.1330.10">
    <property type="entry name" value="Dockerin domain"/>
    <property type="match status" value="1"/>
</dbReference>
<name>A0A017RT84_9CLOT</name>
<reference evidence="4 5" key="1">
    <citation type="journal article" date="2014" name="Genome Announc.">
        <title>Draft Genome Sequence of Fervidicella metallireducens Strain AeBT, an Iron-Reducing Thermoanaerobe from the Great Artesian Basin.</title>
        <authorList>
            <person name="Patel B.K."/>
        </authorList>
    </citation>
    <scope>NUCLEOTIDE SEQUENCE [LARGE SCALE GENOMIC DNA]</scope>
    <source>
        <strain evidence="4 5">AeB</strain>
    </source>
</reference>
<dbReference type="InterPro" id="IPR002105">
    <property type="entry name" value="Dockerin_1_rpt"/>
</dbReference>
<evidence type="ECO:0000256" key="1">
    <source>
        <dbReference type="ARBA" id="ARBA00022729"/>
    </source>
</evidence>
<organism evidence="4 5">
    <name type="scientific">Fervidicella metallireducens AeB</name>
    <dbReference type="NCBI Taxonomy" id="1403537"/>
    <lineage>
        <taxon>Bacteria</taxon>
        <taxon>Bacillati</taxon>
        <taxon>Bacillota</taxon>
        <taxon>Clostridia</taxon>
        <taxon>Eubacteriales</taxon>
        <taxon>Clostridiaceae</taxon>
        <taxon>Fervidicella</taxon>
    </lineage>
</organism>
<feature type="signal peptide" evidence="2">
    <location>
        <begin position="1"/>
        <end position="23"/>
    </location>
</feature>
<dbReference type="RefSeq" id="WP_035380692.1">
    <property type="nucleotide sequence ID" value="NZ_AZQP01000035.1"/>
</dbReference>
<dbReference type="Pfam" id="PF13205">
    <property type="entry name" value="Big_5"/>
    <property type="match status" value="7"/>
</dbReference>
<keyword evidence="5" id="KW-1185">Reference proteome</keyword>
<protein>
    <recommendedName>
        <fullName evidence="3">Dockerin domain-containing protein</fullName>
    </recommendedName>
</protein>
<dbReference type="InterPro" id="IPR016134">
    <property type="entry name" value="Dockerin_dom"/>
</dbReference>
<keyword evidence="1 2" id="KW-0732">Signal</keyword>
<dbReference type="GO" id="GO:0000272">
    <property type="term" value="P:polysaccharide catabolic process"/>
    <property type="evidence" value="ECO:0007669"/>
    <property type="project" value="InterPro"/>
</dbReference>
<gene>
    <name evidence="4" type="ORF">Q428_10905</name>
</gene>
<dbReference type="Pfam" id="PF00404">
    <property type="entry name" value="Dockerin_1"/>
    <property type="match status" value="1"/>
</dbReference>
<dbReference type="OrthoDB" id="3648721at2"/>
<dbReference type="STRING" id="1403537.Q428_10905"/>
<dbReference type="EMBL" id="AZQP01000035">
    <property type="protein sequence ID" value="EYE87882.1"/>
    <property type="molecule type" value="Genomic_DNA"/>
</dbReference>
<dbReference type="CDD" id="cd14254">
    <property type="entry name" value="Dockerin_II"/>
    <property type="match status" value="1"/>
</dbReference>
<dbReference type="Gene3D" id="2.60.40.1220">
    <property type="match status" value="5"/>
</dbReference>
<dbReference type="GO" id="GO:0004553">
    <property type="term" value="F:hydrolase activity, hydrolyzing O-glycosyl compounds"/>
    <property type="evidence" value="ECO:0007669"/>
    <property type="project" value="InterPro"/>
</dbReference>
<evidence type="ECO:0000313" key="4">
    <source>
        <dbReference type="EMBL" id="EYE87882.1"/>
    </source>
</evidence>
<sequence length="1429" mass="159350">MKIGKRLLSIFLTLSMLLGYIPAAKVKADTVKPGIASSNPVNYQTDVDVNIKPTIVFTKDMDVSSDGLMSQYSTYLYEVGGISVKMTKNYDAATKTLTITPESPLQREKAYFISLSSYYCKDTEGNGLEKDVKIYFSTPGAGDKFPPELVDSYPQNNATAIPTDVTCRVTFNEDMDANTVNSSNIAIQEKINAWTWTDVPGGVTVNYDSQTRTATIKPASNLKVYADYRLYIRNGVKDIAGNKIEEKLIVFKTDKTDVTGPEIVSTNIADGAKGVLPETKFQATFNEPIKQNYNFGYRLQDNVVVKKNGVELDSGTLGIDLSSDYKTLNIPGRYNNTKWEKGATYEITIKGGLVDNFDNPMGKEYKYTFTAVENDTTPPVLKSITPQDGATGVEVRPVIKAVFNEKLSRKTYGEYDNVGLYIETTPGSGLWNKVKMPKPGGASWETILAYSITYDETDKDNVSITMIPQIDLLKNRKYKIMLQVSDEQYNSLNPYEFYFTTGSGQANEDSTPPTIVSTYPEKTSPKATNIPVNMSATVKFSEAMKEDTLNNNNAYIQYMNSSYQYVKVDSYLQYDKTTNVLTITPKSNLEYKKSYMLVVKNVEDLAGNILEAEYNCDFETEINVKPLKITAIYPEDGAVEVPIDKRIKITFDEKLSFITSDILSNLVVKENGTVVPTSGSSYVTVSVDNNVLYISKNYKTDGTTIWTKGTKYEVTLKRGIKDQYGNTMSEDKTWTFTTIQNDTVPPVLKSLTPNLSADKANPTRNVGLLPTFTAIFNESLDPGSYGDYGGVAIYYDNGYGGFSKLYDSSYKNGWTVTCDETDKNNVVLTVKPKMNLVSGKLYKLTLAVKDRQYNLFTPSDYYFVAGEVEQDLIPPSIIETKPINGAKNVALDSIINVKFSEKMKLSTINENSVYLLKEGNKIDASISYDDTQNQVTITPKTSLFKNSTYTIVVENTVEDLAGNKMTEKFQSVFSTEVEQIMPMVESIKVVKDGVYTDLKEGATDVPYEDIKFEILFNKLMDEKTIKNGWSEYIYITANADKTPDYTMTSLEITTVNGKTKVTIGGFFGWPLVLETKTKYYLVIPNTVKDVDGNTLNRFELGFTTGGNEIVYNKILKVDVDRVPLQNDSTAVTPTLVNLNPKKITILSEKPLLGMDVNDGSVKLWYCDGTTYGTLLKGAKVTIEGNKVVVDVADLYLKENGVYKLQIKDYLTAEDNAPLDKEYVYYFKPVRDNISFTLGTISIEGNTIIPKDNESVLTVKGEVNDVKEIEFSIIYNPQEVSVLNVELKDELKTMGVTVQVVKEDSNEIGKIIFKGSFSEATNLGELMKIKIKSLNGNRSKMYFSDILYIDKNNVPQYAMGNGVTICGETFDLNMDGKVSILDLILVTRAFGINKDSDKWEELKGRDLNGDGKIDEKDADIIKAHFGEKIE</sequence>
<proteinExistence type="predicted"/>
<dbReference type="InterPro" id="IPR014755">
    <property type="entry name" value="Cu-Rt/internalin_Ig-like"/>
</dbReference>
<accession>A0A017RT84</accession>
<feature type="chain" id="PRO_5001498675" description="Dockerin domain-containing protein" evidence="2">
    <location>
        <begin position="24"/>
        <end position="1429"/>
    </location>
</feature>
<dbReference type="InterPro" id="IPR018247">
    <property type="entry name" value="EF_Hand_1_Ca_BS"/>
</dbReference>
<dbReference type="InterPro" id="IPR036439">
    <property type="entry name" value="Dockerin_dom_sf"/>
</dbReference>
<comment type="caution">
    <text evidence="4">The sequence shown here is derived from an EMBL/GenBank/DDBJ whole genome shotgun (WGS) entry which is preliminary data.</text>
</comment>